<dbReference type="PANTHER" id="PTHR43790:SF9">
    <property type="entry name" value="GALACTOFURANOSE TRANSPORTER ATP-BINDING PROTEIN YTFR"/>
    <property type="match status" value="1"/>
</dbReference>
<dbReference type="AlphaFoldDB" id="A0A1V5SK07"/>
<keyword evidence="4 7" id="KW-0067">ATP-binding</keyword>
<feature type="coiled-coil region" evidence="5">
    <location>
        <begin position="136"/>
        <end position="197"/>
    </location>
</feature>
<dbReference type="Gene3D" id="3.40.50.300">
    <property type="entry name" value="P-loop containing nucleotide triphosphate hydrolases"/>
    <property type="match status" value="2"/>
</dbReference>
<dbReference type="InterPro" id="IPR003439">
    <property type="entry name" value="ABC_transporter-like_ATP-bd"/>
</dbReference>
<protein>
    <submittedName>
        <fullName evidence="7">Ribose import ATP-binding protein RbsA</fullName>
        <ecNumber evidence="7">3.6.3.17</ecNumber>
    </submittedName>
</protein>
<dbReference type="PANTHER" id="PTHR43790">
    <property type="entry name" value="CARBOHYDRATE TRANSPORT ATP-BINDING PROTEIN MG119-RELATED"/>
    <property type="match status" value="1"/>
</dbReference>
<feature type="domain" description="ABC transporter" evidence="6">
    <location>
        <begin position="260"/>
        <end position="502"/>
    </location>
</feature>
<dbReference type="CDD" id="cd03216">
    <property type="entry name" value="ABC_Carb_Monos_I"/>
    <property type="match status" value="1"/>
</dbReference>
<dbReference type="GO" id="GO:0005524">
    <property type="term" value="F:ATP binding"/>
    <property type="evidence" value="ECO:0007669"/>
    <property type="project" value="UniProtKB-KW"/>
</dbReference>
<comment type="caution">
    <text evidence="7">The sequence shown here is derived from an EMBL/GenBank/DDBJ whole genome shotgun (WGS) entry which is preliminary data.</text>
</comment>
<keyword evidence="2" id="KW-0677">Repeat</keyword>
<keyword evidence="1" id="KW-0813">Transport</keyword>
<accession>A0A1V5SK07</accession>
<dbReference type="InterPro" id="IPR027417">
    <property type="entry name" value="P-loop_NTPase"/>
</dbReference>
<dbReference type="SMART" id="SM00382">
    <property type="entry name" value="AAA"/>
    <property type="match status" value="2"/>
</dbReference>
<name>A0A1V5SK07_9BACT</name>
<keyword evidence="5" id="KW-0175">Coiled coil</keyword>
<dbReference type="CDD" id="cd03215">
    <property type="entry name" value="ABC_Carb_Monos_II"/>
    <property type="match status" value="1"/>
</dbReference>
<proteinExistence type="predicted"/>
<dbReference type="GO" id="GO:0016887">
    <property type="term" value="F:ATP hydrolysis activity"/>
    <property type="evidence" value="ECO:0007669"/>
    <property type="project" value="InterPro"/>
</dbReference>
<dbReference type="InterPro" id="IPR003593">
    <property type="entry name" value="AAA+_ATPase"/>
</dbReference>
<reference evidence="7" key="1">
    <citation type="submission" date="2017-02" db="EMBL/GenBank/DDBJ databases">
        <title>Delving into the versatile metabolic prowess of the omnipresent phylum Bacteroidetes.</title>
        <authorList>
            <person name="Nobu M.K."/>
            <person name="Mei R."/>
            <person name="Narihiro T."/>
            <person name="Kuroda K."/>
            <person name="Liu W.-T."/>
        </authorList>
    </citation>
    <scope>NUCLEOTIDE SEQUENCE</scope>
    <source>
        <strain evidence="7">ADurb.Bin276</strain>
    </source>
</reference>
<dbReference type="PROSITE" id="PS00211">
    <property type="entry name" value="ABC_TRANSPORTER_1"/>
    <property type="match status" value="1"/>
</dbReference>
<organism evidence="7">
    <name type="scientific">Candidatus Atribacter allofermentans</name>
    <dbReference type="NCBI Taxonomy" id="1852833"/>
    <lineage>
        <taxon>Bacteria</taxon>
        <taxon>Pseudomonadati</taxon>
        <taxon>Atribacterota</taxon>
        <taxon>Atribacteria</taxon>
        <taxon>Atribacterales</taxon>
        <taxon>Atribacteraceae</taxon>
        <taxon>Atribacter</taxon>
    </lineage>
</organism>
<dbReference type="InterPro" id="IPR050107">
    <property type="entry name" value="ABC_carbohydrate_import_ATPase"/>
</dbReference>
<keyword evidence="7" id="KW-0378">Hydrolase</keyword>
<sequence length="503" mass="56936">MKPVLIMENISKTFPGVRALEGINFEIFPNEIVGLVGENGAGKSTLMKILAGVYQCDQGEITLRDQKVQVKNPQEARTLGIGMVFQEQAVLSNMMVYENIFLGREKIFTYNGLLNRRTMLKEAKKILQEIGIDLSLQAYLHELNFMERQMIEIARNIWLARQIQVENPIIILDEPTTVLEEEEIKRLFAKLRELKRKVSFIYISHRLKEIVELCDRVYVLKDGKNAGCFLKNDVTEELLRSKMVGRELQEEYYLVSKQRKPTDKVVLEIRDCTKTGSFYNISFKLLQGEILSICGTVGSGKEELCKALYGETKLTSGTILIEGKPESINLPSQAFSLGIGYISEDRRNEGLVLHLPVFENITLPIIHRLKKGFLIKREEQFKLTREMMAKLQIKAPSPLVLCFNLSGGNQQKVVIAKWLLSNVKVLIMSHPTRGVDVGAKHEIYGLIRELAENGMAMIIMGDSFEEDIGLANRIIVMKDGKISGILDANISKPTPSDLIQYVV</sequence>
<evidence type="ECO:0000259" key="6">
    <source>
        <dbReference type="PROSITE" id="PS50893"/>
    </source>
</evidence>
<evidence type="ECO:0000256" key="5">
    <source>
        <dbReference type="SAM" id="Coils"/>
    </source>
</evidence>
<feature type="domain" description="ABC transporter" evidence="6">
    <location>
        <begin position="5"/>
        <end position="247"/>
    </location>
</feature>
<dbReference type="EMBL" id="MWBQ01000202">
    <property type="protein sequence ID" value="OQA54664.1"/>
    <property type="molecule type" value="Genomic_DNA"/>
</dbReference>
<dbReference type="PROSITE" id="PS50893">
    <property type="entry name" value="ABC_TRANSPORTER_2"/>
    <property type="match status" value="2"/>
</dbReference>
<keyword evidence="3" id="KW-0547">Nucleotide-binding</keyword>
<dbReference type="InterPro" id="IPR017871">
    <property type="entry name" value="ABC_transporter-like_CS"/>
</dbReference>
<dbReference type="EC" id="3.6.3.17" evidence="7"/>
<evidence type="ECO:0000256" key="2">
    <source>
        <dbReference type="ARBA" id="ARBA00022737"/>
    </source>
</evidence>
<evidence type="ECO:0000256" key="1">
    <source>
        <dbReference type="ARBA" id="ARBA00022448"/>
    </source>
</evidence>
<evidence type="ECO:0000313" key="7">
    <source>
        <dbReference type="EMBL" id="OQA54664.1"/>
    </source>
</evidence>
<dbReference type="Pfam" id="PF00005">
    <property type="entry name" value="ABC_tran"/>
    <property type="match status" value="2"/>
</dbReference>
<gene>
    <name evidence="7" type="primary">rbsA_17</name>
    <name evidence="7" type="ORF">BWY41_01949</name>
</gene>
<dbReference type="Proteomes" id="UP000485569">
    <property type="component" value="Unassembled WGS sequence"/>
</dbReference>
<evidence type="ECO:0000256" key="4">
    <source>
        <dbReference type="ARBA" id="ARBA00022840"/>
    </source>
</evidence>
<evidence type="ECO:0000256" key="3">
    <source>
        <dbReference type="ARBA" id="ARBA00022741"/>
    </source>
</evidence>
<dbReference type="SUPFAM" id="SSF52540">
    <property type="entry name" value="P-loop containing nucleoside triphosphate hydrolases"/>
    <property type="match status" value="2"/>
</dbReference>